<feature type="transmembrane region" description="Helical" evidence="1">
    <location>
        <begin position="46"/>
        <end position="66"/>
    </location>
</feature>
<dbReference type="RefSeq" id="WP_095911291.1">
    <property type="nucleotide sequence ID" value="NZ_CAURQZ010000011.1"/>
</dbReference>
<protein>
    <recommendedName>
        <fullName evidence="4">DUF3098 domain-containing protein</fullName>
    </recommendedName>
</protein>
<accession>A0A250FVQ2</accession>
<evidence type="ECO:0000313" key="2">
    <source>
        <dbReference type="EMBL" id="ATA88148.1"/>
    </source>
</evidence>
<feature type="transmembrane region" description="Helical" evidence="1">
    <location>
        <begin position="7"/>
        <end position="26"/>
    </location>
</feature>
<dbReference type="InterPro" id="IPR021448">
    <property type="entry name" value="DUF3098"/>
</dbReference>
<organism evidence="2 3">
    <name type="scientific">Capnocytophaga gingivalis</name>
    <dbReference type="NCBI Taxonomy" id="1017"/>
    <lineage>
        <taxon>Bacteria</taxon>
        <taxon>Pseudomonadati</taxon>
        <taxon>Bacteroidota</taxon>
        <taxon>Flavobacteriia</taxon>
        <taxon>Flavobacteriales</taxon>
        <taxon>Flavobacteriaceae</taxon>
        <taxon>Capnocytophaga</taxon>
    </lineage>
</organism>
<dbReference type="EMBL" id="CP022386">
    <property type="protein sequence ID" value="ATA88148.1"/>
    <property type="molecule type" value="Genomic_DNA"/>
</dbReference>
<dbReference type="Proteomes" id="UP000217250">
    <property type="component" value="Chromosome"/>
</dbReference>
<dbReference type="OrthoDB" id="963379at2"/>
<reference evidence="3" key="1">
    <citation type="submission" date="2017-06" db="EMBL/GenBank/DDBJ databases">
        <title>Capnocytophaga spp. assemblies.</title>
        <authorList>
            <person name="Gulvik C.A."/>
        </authorList>
    </citation>
    <scope>NUCLEOTIDE SEQUENCE [LARGE SCALE GENOMIC DNA]</scope>
    <source>
        <strain evidence="3">H1496</strain>
    </source>
</reference>
<dbReference type="AlphaFoldDB" id="A0A250FVQ2"/>
<proteinExistence type="predicted"/>
<gene>
    <name evidence="2" type="ORF">CGC50_05390</name>
</gene>
<dbReference type="GeneID" id="84807998"/>
<keyword evidence="1" id="KW-0812">Transmembrane</keyword>
<dbReference type="KEGG" id="cgh:CGC50_05390"/>
<sequence length="74" mass="8240">MVFKKKNYLWMALGLALIAIGFITMSGGGSDNPKVFNPDIFSFRRISLAPALVLLGFAVEVWAILYTDKKEKES</sequence>
<keyword evidence="1" id="KW-0472">Membrane</keyword>
<evidence type="ECO:0000256" key="1">
    <source>
        <dbReference type="SAM" id="Phobius"/>
    </source>
</evidence>
<name>A0A250FVQ2_9FLAO</name>
<evidence type="ECO:0000313" key="3">
    <source>
        <dbReference type="Proteomes" id="UP000217250"/>
    </source>
</evidence>
<evidence type="ECO:0008006" key="4">
    <source>
        <dbReference type="Google" id="ProtNLM"/>
    </source>
</evidence>
<keyword evidence="1" id="KW-1133">Transmembrane helix</keyword>
<dbReference type="Pfam" id="PF11297">
    <property type="entry name" value="DUF3098"/>
    <property type="match status" value="1"/>
</dbReference>